<accession>A0A8H5BN36</accession>
<gene>
    <name evidence="1" type="ORF">D9611_000737</name>
</gene>
<dbReference type="OrthoDB" id="2688364at2759"/>
<keyword evidence="2" id="KW-1185">Reference proteome</keyword>
<comment type="caution">
    <text evidence="1">The sequence shown here is derived from an EMBL/GenBank/DDBJ whole genome shotgun (WGS) entry which is preliminary data.</text>
</comment>
<reference evidence="1 2" key="1">
    <citation type="journal article" date="2020" name="ISME J.">
        <title>Uncovering the hidden diversity of litter-decomposition mechanisms in mushroom-forming fungi.</title>
        <authorList>
            <person name="Floudas D."/>
            <person name="Bentzer J."/>
            <person name="Ahren D."/>
            <person name="Johansson T."/>
            <person name="Persson P."/>
            <person name="Tunlid A."/>
        </authorList>
    </citation>
    <scope>NUCLEOTIDE SEQUENCE [LARGE SCALE GENOMIC DNA]</scope>
    <source>
        <strain evidence="1 2">CBS 175.51</strain>
    </source>
</reference>
<dbReference type="EMBL" id="JAACJK010000163">
    <property type="protein sequence ID" value="KAF5326223.1"/>
    <property type="molecule type" value="Genomic_DNA"/>
</dbReference>
<organism evidence="1 2">
    <name type="scientific">Ephemerocybe angulata</name>
    <dbReference type="NCBI Taxonomy" id="980116"/>
    <lineage>
        <taxon>Eukaryota</taxon>
        <taxon>Fungi</taxon>
        <taxon>Dikarya</taxon>
        <taxon>Basidiomycota</taxon>
        <taxon>Agaricomycotina</taxon>
        <taxon>Agaricomycetes</taxon>
        <taxon>Agaricomycetidae</taxon>
        <taxon>Agaricales</taxon>
        <taxon>Agaricineae</taxon>
        <taxon>Psathyrellaceae</taxon>
        <taxon>Ephemerocybe</taxon>
    </lineage>
</organism>
<proteinExistence type="predicted"/>
<dbReference type="Proteomes" id="UP000541558">
    <property type="component" value="Unassembled WGS sequence"/>
</dbReference>
<evidence type="ECO:0008006" key="3">
    <source>
        <dbReference type="Google" id="ProtNLM"/>
    </source>
</evidence>
<sequence length="522" mass="58024">MSTESPEPRLPYDVLIEVLNRLQDDDDVLSMLMTCSTIYKSTLRNKRVLARKLHLVCERYGMFKSSFPWERMSLRELDHAITAPQQFLQIFESGSGSDTIEAAPIARSQVVPFERNEAFDHLNPEMGATNVILVPGGRFLFVAEGPKITLWDLGYSANHDVQRSPIAIDENLGGMYAISPTLSGEGVLLAVGSFNPDPDFLGTGPHARSLFSLHIIGIDPTQGPDCEFELKATLTTTAPLRDVDDMDEEVACLTHDRAVLWSKPYLAVWNWVEDTGCCWMIQSSQLSQVWLYGDEVVGKSISDDSVCLLAWHIPPLKPFRKGPAGGRTLRRLDFLHQHSIIPLWFHIVGPDWGPLSLSDRTWQPQTSLGLNICQATMVLYATTYQSDLDIYRIGMRKTESELEAEANSGKSCRIPFLYNSDTAVQRATSPLLQCDGRMMFCTSSSSDGLVATLLPRHILNEKGRTNPAVRPILRTLTAPGTLCKAYLVKIQAAGFCPLSGRLAYVTSNKEVHVVDYLTVSES</sequence>
<evidence type="ECO:0000313" key="2">
    <source>
        <dbReference type="Proteomes" id="UP000541558"/>
    </source>
</evidence>
<protein>
    <recommendedName>
        <fullName evidence="3">F-box domain-containing protein</fullName>
    </recommendedName>
</protein>
<evidence type="ECO:0000313" key="1">
    <source>
        <dbReference type="EMBL" id="KAF5326223.1"/>
    </source>
</evidence>
<dbReference type="AlphaFoldDB" id="A0A8H5BN36"/>
<name>A0A8H5BN36_9AGAR</name>